<protein>
    <submittedName>
        <fullName evidence="2">Uncharacterized protein</fullName>
    </submittedName>
</protein>
<reference evidence="2" key="1">
    <citation type="journal article" date="2021" name="Nat. Commun.">
        <title>Genetic determinants of endophytism in the Arabidopsis root mycobiome.</title>
        <authorList>
            <person name="Mesny F."/>
            <person name="Miyauchi S."/>
            <person name="Thiergart T."/>
            <person name="Pickel B."/>
            <person name="Atanasova L."/>
            <person name="Karlsson M."/>
            <person name="Huettel B."/>
            <person name="Barry K.W."/>
            <person name="Haridas S."/>
            <person name="Chen C."/>
            <person name="Bauer D."/>
            <person name="Andreopoulos W."/>
            <person name="Pangilinan J."/>
            <person name="LaButti K."/>
            <person name="Riley R."/>
            <person name="Lipzen A."/>
            <person name="Clum A."/>
            <person name="Drula E."/>
            <person name="Henrissat B."/>
            <person name="Kohler A."/>
            <person name="Grigoriev I.V."/>
            <person name="Martin F.M."/>
            <person name="Hacquard S."/>
        </authorList>
    </citation>
    <scope>NUCLEOTIDE SEQUENCE</scope>
    <source>
        <strain evidence="2">MPI-SDFR-AT-0073</strain>
    </source>
</reference>
<dbReference type="GeneID" id="70123894"/>
<gene>
    <name evidence="2" type="ORF">BKA67DRAFT_130932</name>
</gene>
<feature type="transmembrane region" description="Helical" evidence="1">
    <location>
        <begin position="44"/>
        <end position="66"/>
    </location>
</feature>
<evidence type="ECO:0000313" key="2">
    <source>
        <dbReference type="EMBL" id="KAH6645202.1"/>
    </source>
</evidence>
<dbReference type="Proteomes" id="UP000758603">
    <property type="component" value="Unassembled WGS sequence"/>
</dbReference>
<accession>A0A9P8UC12</accession>
<evidence type="ECO:0000313" key="3">
    <source>
        <dbReference type="Proteomes" id="UP000758603"/>
    </source>
</evidence>
<name>A0A9P8UC12_9PEZI</name>
<feature type="transmembrane region" description="Helical" evidence="1">
    <location>
        <begin position="143"/>
        <end position="166"/>
    </location>
</feature>
<keyword evidence="3" id="KW-1185">Reference proteome</keyword>
<keyword evidence="1" id="KW-0472">Membrane</keyword>
<feature type="transmembrane region" description="Helical" evidence="1">
    <location>
        <begin position="525"/>
        <end position="544"/>
    </location>
</feature>
<dbReference type="RefSeq" id="XP_045951716.1">
    <property type="nucleotide sequence ID" value="XM_046095001.1"/>
</dbReference>
<organism evidence="2 3">
    <name type="scientific">Truncatella angustata</name>
    <dbReference type="NCBI Taxonomy" id="152316"/>
    <lineage>
        <taxon>Eukaryota</taxon>
        <taxon>Fungi</taxon>
        <taxon>Dikarya</taxon>
        <taxon>Ascomycota</taxon>
        <taxon>Pezizomycotina</taxon>
        <taxon>Sordariomycetes</taxon>
        <taxon>Xylariomycetidae</taxon>
        <taxon>Amphisphaeriales</taxon>
        <taxon>Sporocadaceae</taxon>
        <taxon>Truncatella</taxon>
    </lineage>
</organism>
<feature type="transmembrane region" description="Helical" evidence="1">
    <location>
        <begin position="429"/>
        <end position="449"/>
    </location>
</feature>
<feature type="transmembrane region" description="Helical" evidence="1">
    <location>
        <begin position="172"/>
        <end position="194"/>
    </location>
</feature>
<feature type="transmembrane region" description="Helical" evidence="1">
    <location>
        <begin position="461"/>
        <end position="484"/>
    </location>
</feature>
<dbReference type="AlphaFoldDB" id="A0A9P8UC12"/>
<keyword evidence="1" id="KW-0812">Transmembrane</keyword>
<proteinExistence type="predicted"/>
<keyword evidence="1" id="KW-1133">Transmembrane helix</keyword>
<sequence length="612" mass="68354">MPTSMQVFSFQIFSAGATNYLLPWLALTAQLPFETGEHNVIANFMSFCIALGSPMLITYSLMITILNQHWLRTHFRELERNSPVKKTVKNARIFLQESQQVPLRVSQEDGSLASLIVLTENKIWWQRLREHVERTRRGVTLSLIAQIIVAILSWVLTVIAAFLSSLGNPTEALILAGGSLWVWLVPVICGWISVGTQNDHSTIIHALDRDDAVVAASMVVPPEVNTSVRNRHFSHATSRTLSVSPFDQDAISAISATSDKAGVEEFDPLNGIGQYTYLAKQKAFRISHAKDLMQPMVKRKLESRRIRLEDAKTVPGCFGFSIAGDEKQEGPTFNYARMFTWWYIAKQVHLTFEHASHNLSARRDLTGKEMPEYMEFQHRSLKGDNISVMQYCGLANRDGENIEAKSLPEYPEWSDLDAAFWQRTIISTVMAVFVQWGSTGAALTIAYLTEVTGLGCRSGSYVVYGSLGTMSFILLFASSFFSHAAMLGHQRMHMANAIALESGTPPASPPPWLPWYRICAVTTRIFGRIIVVFNATWLILISFWELVGFFNNCWCDGVTLTRGNRGFIILFKDAAEMAPAAVPAWAGGVFLSISVVAVSSGVFWLFCRGNRR</sequence>
<comment type="caution">
    <text evidence="2">The sequence shown here is derived from an EMBL/GenBank/DDBJ whole genome shotgun (WGS) entry which is preliminary data.</text>
</comment>
<dbReference type="EMBL" id="JAGPXC010000012">
    <property type="protein sequence ID" value="KAH6645202.1"/>
    <property type="molecule type" value="Genomic_DNA"/>
</dbReference>
<dbReference type="OrthoDB" id="5392263at2759"/>
<evidence type="ECO:0000256" key="1">
    <source>
        <dbReference type="SAM" id="Phobius"/>
    </source>
</evidence>
<feature type="transmembrane region" description="Helical" evidence="1">
    <location>
        <begin position="584"/>
        <end position="607"/>
    </location>
</feature>